<dbReference type="InterPro" id="IPR054221">
    <property type="entry name" value="DUF6941"/>
</dbReference>
<organism evidence="1 2">
    <name type="scientific">Rhodococcus erythropolis</name>
    <name type="common">Arthrobacter picolinophilus</name>
    <dbReference type="NCBI Taxonomy" id="1833"/>
    <lineage>
        <taxon>Bacteria</taxon>
        <taxon>Bacillati</taxon>
        <taxon>Actinomycetota</taxon>
        <taxon>Actinomycetes</taxon>
        <taxon>Mycobacteriales</taxon>
        <taxon>Nocardiaceae</taxon>
        <taxon>Rhodococcus</taxon>
        <taxon>Rhodococcus erythropolis group</taxon>
    </lineage>
</organism>
<protein>
    <submittedName>
        <fullName evidence="1">Fic family protein</fullName>
    </submittedName>
</protein>
<dbReference type="InterPro" id="IPR006440">
    <property type="entry name" value="Doc"/>
</dbReference>
<dbReference type="AlphaFoldDB" id="A0A401NG46"/>
<dbReference type="PANTHER" id="PTHR39426">
    <property type="entry name" value="HOMOLOGY TO DEATH-ON-CURING PROTEIN OF PHAGE P1"/>
    <property type="match status" value="1"/>
</dbReference>
<dbReference type="RefSeq" id="WP_019750031.1">
    <property type="nucleotide sequence ID" value="NZ_BHXB01000003.1"/>
</dbReference>
<proteinExistence type="predicted"/>
<reference evidence="1 2" key="1">
    <citation type="submission" date="2020-12" db="EMBL/GenBank/DDBJ databases">
        <title>Draft genome sequence of furan degrading bacterial strain FUR100.</title>
        <authorList>
            <person name="Woiski C."/>
        </authorList>
    </citation>
    <scope>NUCLEOTIDE SEQUENCE [LARGE SCALE GENOMIC DNA]</scope>
    <source>
        <strain evidence="1 2">FUR100</strain>
    </source>
</reference>
<keyword evidence="2" id="KW-1185">Reference proteome</keyword>
<evidence type="ECO:0000313" key="1">
    <source>
        <dbReference type="EMBL" id="MBH5143709.1"/>
    </source>
</evidence>
<dbReference type="InterPro" id="IPR003812">
    <property type="entry name" value="Fido"/>
</dbReference>
<dbReference type="PROSITE" id="PS51459">
    <property type="entry name" value="FIDO"/>
    <property type="match status" value="1"/>
</dbReference>
<sequence>MTEYLSVDSIIAINEAHCGAGSGTRDREGLEGAIGRPSSGSFNNEFFPDLWTKAAAYLHGLSSTQYFHDGNKRTAWLAATVFLRVNGVRVPHVPDVESEAFVLAVAKDLFTTSDEPDRTIEMAAEWFRTRCEPPRHDDPASWDLETSESSMIITGAFFAEYARTSDGKLDVLGGVWDSYHTDSFPQMIPLYLVLIAQTGHDDIGRLRHIVIDLIRPGAEPEDLFAMEVPIDAAENRFYFVNILVPINDPGRHVFRITVEGNTRTARTVSLDFRQIRVGS</sequence>
<dbReference type="Pfam" id="PF22091">
    <property type="entry name" value="DUF6941"/>
    <property type="match status" value="1"/>
</dbReference>
<dbReference type="InterPro" id="IPR053737">
    <property type="entry name" value="Type_II_TA_Toxin"/>
</dbReference>
<dbReference type="EMBL" id="JAECSB010000043">
    <property type="protein sequence ID" value="MBH5143709.1"/>
    <property type="molecule type" value="Genomic_DNA"/>
</dbReference>
<name>A0A401NG46_RHOER</name>
<comment type="caution">
    <text evidence="1">The sequence shown here is derived from an EMBL/GenBank/DDBJ whole genome shotgun (WGS) entry which is preliminary data.</text>
</comment>
<dbReference type="PANTHER" id="PTHR39426:SF1">
    <property type="entry name" value="HOMOLOGY TO DEATH-ON-CURING PROTEIN OF PHAGE P1"/>
    <property type="match status" value="1"/>
</dbReference>
<dbReference type="Pfam" id="PF02661">
    <property type="entry name" value="Fic"/>
    <property type="match status" value="1"/>
</dbReference>
<dbReference type="GO" id="GO:0016301">
    <property type="term" value="F:kinase activity"/>
    <property type="evidence" value="ECO:0007669"/>
    <property type="project" value="InterPro"/>
</dbReference>
<gene>
    <name evidence="1" type="ORF">I3517_13935</name>
</gene>
<dbReference type="Proteomes" id="UP000627573">
    <property type="component" value="Unassembled WGS sequence"/>
</dbReference>
<evidence type="ECO:0000313" key="2">
    <source>
        <dbReference type="Proteomes" id="UP000627573"/>
    </source>
</evidence>
<dbReference type="Gene3D" id="1.20.120.1870">
    <property type="entry name" value="Fic/DOC protein, Fido domain"/>
    <property type="match status" value="1"/>
</dbReference>
<accession>A0A401NG46</accession>